<evidence type="ECO:0000256" key="6">
    <source>
        <dbReference type="ARBA" id="ARBA00022989"/>
    </source>
</evidence>
<dbReference type="SUPFAM" id="SSF82866">
    <property type="entry name" value="Multidrug efflux transporter AcrB transmembrane domain"/>
    <property type="match status" value="2"/>
</dbReference>
<dbReference type="Gene3D" id="3.30.70.1440">
    <property type="entry name" value="Multidrug efflux transporter AcrB pore domain"/>
    <property type="match status" value="1"/>
</dbReference>
<dbReference type="InterPro" id="IPR027463">
    <property type="entry name" value="AcrB_DN_DC_subdom"/>
</dbReference>
<dbReference type="NCBIfam" id="TIGR00914">
    <property type="entry name" value="2A0601"/>
    <property type="match status" value="1"/>
</dbReference>
<keyword evidence="7" id="KW-0472">Membrane</keyword>
<keyword evidence="9" id="KW-1185">Reference proteome</keyword>
<dbReference type="RefSeq" id="WP_164364436.1">
    <property type="nucleotide sequence ID" value="NZ_CP066776.1"/>
</dbReference>
<comment type="subcellular location">
    <subcellularLocation>
        <location evidence="1">Cell membrane</location>
        <topology evidence="1">Multi-pass membrane protein</topology>
    </subcellularLocation>
</comment>
<keyword evidence="6" id="KW-1133">Transmembrane helix</keyword>
<dbReference type="InterPro" id="IPR004763">
    <property type="entry name" value="CusA-like"/>
</dbReference>
<gene>
    <name evidence="8" type="ORF">G3M56_004145</name>
</gene>
<dbReference type="GO" id="GO:0042910">
    <property type="term" value="F:xenobiotic transmembrane transporter activity"/>
    <property type="evidence" value="ECO:0007669"/>
    <property type="project" value="TreeGrafter"/>
</dbReference>
<dbReference type="PANTHER" id="PTHR32063:SF4">
    <property type="entry name" value="SLR6043 PROTEIN"/>
    <property type="match status" value="1"/>
</dbReference>
<dbReference type="Gene3D" id="1.20.1640.10">
    <property type="entry name" value="Multidrug efflux transporter AcrB transmembrane domain"/>
    <property type="match status" value="2"/>
</dbReference>
<dbReference type="Proteomes" id="UP000475117">
    <property type="component" value="Chromosome"/>
</dbReference>
<dbReference type="Gene3D" id="3.30.70.1320">
    <property type="entry name" value="Multidrug efflux transporter AcrB pore domain like"/>
    <property type="match status" value="1"/>
</dbReference>
<dbReference type="Gene3D" id="3.30.2090.10">
    <property type="entry name" value="Multidrug efflux transporter AcrB TolC docking domain, DN and DC subdomains"/>
    <property type="match status" value="2"/>
</dbReference>
<evidence type="ECO:0000256" key="2">
    <source>
        <dbReference type="ARBA" id="ARBA00010942"/>
    </source>
</evidence>
<dbReference type="SUPFAM" id="SSF82693">
    <property type="entry name" value="Multidrug efflux transporter AcrB pore domain, PN1, PN2, PC1 and PC2 subdomains"/>
    <property type="match status" value="2"/>
</dbReference>
<sequence length="1040" mass="112750">MLNHLIRFSLGHRMIIVVIALLVLVTGTRTATNLPVEVLPDLTKPTVTLLTEAPGYAPEEVETLVTVPLENELMGVSGVTRVRSKSDAGLSLIYVEFDWDADIYQARQFVWERLQLATETLPEGVTPFMTPVASLMGEIMLIGISCPDGSVSPSDLRTEADWTVRQRLKGIPGVAEVLSMGGGVKQLQIQPDPNKMLAHDVTFDEVMTAAEAAAKNTTGGFLTTRAQEIMVRNLGMTTKPADIGRTVVKYVNDRPVTLSDVGEVAWDLEPMRGDAAINGVPGVIVSVTKSPGFDTLKMTDKVNAAIEELQDALPAGVVIEPLFQQSDFINHAIDNLLEALRDGALMVLLVLFLFLLNVRTTFITLMAIPLSFGVTVLVFRWFGITVNSMTLGGAAVAIGMVVDDAIVDVENVFRRLRENAMLAEPKPKLQVIASASGEVRSSIFYATTLIILVFVPLLGLSGVEGRLFTPIAIATMVSMAASFVVSLTVIPVLCSFLLNPKPGKEHRDGLVVRVLKAGFRKTWLKLALDHPVVAITIAGLLFAFAAAVYPTMGKDFLPSFKEETAVVATTAAPGTSLKQTTELSMIGAKMLMQIEGVRNVGYRVGRAERGDHVVPVSTVEFDIDFEQGEDARPRQEVLDEIRETMRGIPGTFSVLSGPLGDRIGHMLSGVPAKVAIKVFGPDLDEIHRIGEQIQKIAKEIPGLEEAKLEQQAPIPQLRIEPDRERAEAYGINVGDLNDQLSVLVGGENVAELYEGQRTIDLVVRLPEAWRESPEKLRTMQIRTASGASVPLYQLADIREATGPNVIMREDTQRRFVVSINPTARDLTGLIKKLEQRVAAEVEIPPGYFLSYEGEFIAQRDAANRILISAVVVLVVVALLLYSYFGTPIFAVQVLADIPLALIGGVLFTWREIDNISIATLVGFIAVTGIAARNSIMMISHYLHLMRHEGEGFTREMIERGTLERLVPVLMTAVSAGLALVPLVMAADQPGKEILHPVAVVIVGGLVTSTVLGLGVTPAVFRLIGRKAALRAVETNAPATQ</sequence>
<reference evidence="8 9" key="1">
    <citation type="submission" date="2020-12" db="EMBL/GenBank/DDBJ databases">
        <title>Sulforoseuscoccus oceanibium gen. nov., sp. nov., a representative of the phylum Verrucomicrobia with special cytoplasmic membrane, and proposal of Sulforoseuscoccusaceae fam. nov.</title>
        <authorList>
            <person name="Xi F."/>
        </authorList>
    </citation>
    <scope>NUCLEOTIDE SEQUENCE [LARGE SCALE GENOMIC DNA]</scope>
    <source>
        <strain evidence="8 9">T37</strain>
    </source>
</reference>
<accession>A0A6B3LD98</accession>
<dbReference type="PANTHER" id="PTHR32063">
    <property type="match status" value="1"/>
</dbReference>
<dbReference type="InterPro" id="IPR001036">
    <property type="entry name" value="Acrflvin-R"/>
</dbReference>
<dbReference type="AlphaFoldDB" id="A0A6B3LD98"/>
<organism evidence="8 9">
    <name type="scientific">Sulfuriroseicoccus oceanibius</name>
    <dbReference type="NCBI Taxonomy" id="2707525"/>
    <lineage>
        <taxon>Bacteria</taxon>
        <taxon>Pseudomonadati</taxon>
        <taxon>Verrucomicrobiota</taxon>
        <taxon>Verrucomicrobiia</taxon>
        <taxon>Verrucomicrobiales</taxon>
        <taxon>Verrucomicrobiaceae</taxon>
        <taxon>Sulfuriroseicoccus</taxon>
    </lineage>
</organism>
<evidence type="ECO:0000313" key="9">
    <source>
        <dbReference type="Proteomes" id="UP000475117"/>
    </source>
</evidence>
<evidence type="ECO:0000256" key="3">
    <source>
        <dbReference type="ARBA" id="ARBA00022448"/>
    </source>
</evidence>
<keyword evidence="4" id="KW-1003">Cell membrane</keyword>
<proteinExistence type="inferred from homology"/>
<comment type="similarity">
    <text evidence="2">Belongs to the resistance-nodulation-cell division (RND) (TC 2.A.6) family.</text>
</comment>
<evidence type="ECO:0000256" key="1">
    <source>
        <dbReference type="ARBA" id="ARBA00004651"/>
    </source>
</evidence>
<dbReference type="EMBL" id="CP066776">
    <property type="protein sequence ID" value="QQL45784.1"/>
    <property type="molecule type" value="Genomic_DNA"/>
</dbReference>
<dbReference type="PRINTS" id="PR00702">
    <property type="entry name" value="ACRIFLAVINRP"/>
</dbReference>
<evidence type="ECO:0000313" key="8">
    <source>
        <dbReference type="EMBL" id="QQL45784.1"/>
    </source>
</evidence>
<evidence type="ECO:0000256" key="4">
    <source>
        <dbReference type="ARBA" id="ARBA00022475"/>
    </source>
</evidence>
<evidence type="ECO:0000256" key="5">
    <source>
        <dbReference type="ARBA" id="ARBA00022692"/>
    </source>
</evidence>
<evidence type="ECO:0000256" key="7">
    <source>
        <dbReference type="ARBA" id="ARBA00023136"/>
    </source>
</evidence>
<dbReference type="SUPFAM" id="SSF82714">
    <property type="entry name" value="Multidrug efflux transporter AcrB TolC docking domain, DN and DC subdomains"/>
    <property type="match status" value="2"/>
</dbReference>
<dbReference type="Gene3D" id="3.30.70.1430">
    <property type="entry name" value="Multidrug efflux transporter AcrB pore domain"/>
    <property type="match status" value="2"/>
</dbReference>
<dbReference type="GO" id="GO:0005886">
    <property type="term" value="C:plasma membrane"/>
    <property type="evidence" value="ECO:0007669"/>
    <property type="project" value="UniProtKB-SubCell"/>
</dbReference>
<name>A0A6B3LD98_9BACT</name>
<dbReference type="KEGG" id="soa:G3M56_004145"/>
<protein>
    <submittedName>
        <fullName evidence="8">Efflux RND transporter permease subunit</fullName>
    </submittedName>
</protein>
<dbReference type="GO" id="GO:0008324">
    <property type="term" value="F:monoatomic cation transmembrane transporter activity"/>
    <property type="evidence" value="ECO:0007669"/>
    <property type="project" value="InterPro"/>
</dbReference>
<dbReference type="Pfam" id="PF00873">
    <property type="entry name" value="ACR_tran"/>
    <property type="match status" value="1"/>
</dbReference>
<keyword evidence="3" id="KW-0813">Transport</keyword>
<keyword evidence="5" id="KW-0812">Transmembrane</keyword>